<dbReference type="AlphaFoldDB" id="A0A6J6US81"/>
<evidence type="ECO:0000259" key="1">
    <source>
        <dbReference type="Pfam" id="PF01575"/>
    </source>
</evidence>
<dbReference type="InterPro" id="IPR029069">
    <property type="entry name" value="HotDog_dom_sf"/>
</dbReference>
<reference evidence="2" key="1">
    <citation type="submission" date="2020-05" db="EMBL/GenBank/DDBJ databases">
        <authorList>
            <person name="Chiriac C."/>
            <person name="Salcher M."/>
            <person name="Ghai R."/>
            <person name="Kavagutti S V."/>
        </authorList>
    </citation>
    <scope>NUCLEOTIDE SEQUENCE</scope>
</reference>
<dbReference type="CDD" id="cd03450">
    <property type="entry name" value="NodN"/>
    <property type="match status" value="1"/>
</dbReference>
<evidence type="ECO:0000313" key="2">
    <source>
        <dbReference type="EMBL" id="CAB4762174.1"/>
    </source>
</evidence>
<dbReference type="InterPro" id="IPR002539">
    <property type="entry name" value="MaoC-like_dom"/>
</dbReference>
<gene>
    <name evidence="2" type="ORF">UFOPK2810_01417</name>
</gene>
<dbReference type="InterPro" id="IPR039375">
    <property type="entry name" value="NodN-like"/>
</dbReference>
<dbReference type="Pfam" id="PF01575">
    <property type="entry name" value="MaoC_dehydratas"/>
    <property type="match status" value="1"/>
</dbReference>
<dbReference type="SUPFAM" id="SSF54637">
    <property type="entry name" value="Thioesterase/thiol ester dehydrase-isomerase"/>
    <property type="match status" value="1"/>
</dbReference>
<dbReference type="Gene3D" id="3.10.129.10">
    <property type="entry name" value="Hotdog Thioesterase"/>
    <property type="match status" value="1"/>
</dbReference>
<dbReference type="EMBL" id="CAEZYZ010000270">
    <property type="protein sequence ID" value="CAB4762174.1"/>
    <property type="molecule type" value="Genomic_DNA"/>
</dbReference>
<dbReference type="PANTHER" id="PTHR42993">
    <property type="entry name" value="MAOC-LIKE DEHYDRATASE DOMAIN-CONTAINING PROTEIN"/>
    <property type="match status" value="1"/>
</dbReference>
<dbReference type="PANTHER" id="PTHR42993:SF1">
    <property type="entry name" value="MAOC-LIKE DEHYDRATASE DOMAIN-CONTAINING PROTEIN"/>
    <property type="match status" value="1"/>
</dbReference>
<sequence length="154" mass="16554">MPSEIREFDGLDALEQAVGTHLGYSDWHAITQERIDQFAEATGDAQWIHTDPVRAASGPFGTTIAHGYLSLSLIPMMMGEIYRIDGLSMGVNYGTGRVRFPAVVPVGSLLRAGAELVAFDRRSSGVQVTVLVTVEREGGDKPVCIAEVLALLVP</sequence>
<organism evidence="2">
    <name type="scientific">freshwater metagenome</name>
    <dbReference type="NCBI Taxonomy" id="449393"/>
    <lineage>
        <taxon>unclassified sequences</taxon>
        <taxon>metagenomes</taxon>
        <taxon>ecological metagenomes</taxon>
    </lineage>
</organism>
<accession>A0A6J6US81</accession>
<protein>
    <submittedName>
        <fullName evidence="2">Unannotated protein</fullName>
    </submittedName>
</protein>
<feature type="domain" description="MaoC-like" evidence="1">
    <location>
        <begin position="15"/>
        <end position="133"/>
    </location>
</feature>
<proteinExistence type="predicted"/>
<name>A0A6J6US81_9ZZZZ</name>